<dbReference type="GO" id="GO:0005886">
    <property type="term" value="C:plasma membrane"/>
    <property type="evidence" value="ECO:0007669"/>
    <property type="project" value="UniProtKB-SubCell"/>
</dbReference>
<dbReference type="HOGENOM" id="CLU_028518_10_0_2"/>
<protein>
    <submittedName>
        <fullName evidence="9">ABC-type dipeptide/oligopeptide transport system, permease</fullName>
    </submittedName>
</protein>
<gene>
    <name evidence="9" type="ORF">TES1_0821</name>
</gene>
<dbReference type="GO" id="GO:0055085">
    <property type="term" value="P:transmembrane transport"/>
    <property type="evidence" value="ECO:0007669"/>
    <property type="project" value="InterPro"/>
</dbReference>
<dbReference type="InterPro" id="IPR035906">
    <property type="entry name" value="MetI-like_sf"/>
</dbReference>
<dbReference type="GeneID" id="24906759"/>
<dbReference type="InterPro" id="IPR050366">
    <property type="entry name" value="BP-dependent_transpt_permease"/>
</dbReference>
<comment type="subcellular location">
    <subcellularLocation>
        <location evidence="1 7">Cell membrane</location>
        <topology evidence="1 7">Multi-pass membrane protein</topology>
    </subcellularLocation>
</comment>
<evidence type="ECO:0000256" key="1">
    <source>
        <dbReference type="ARBA" id="ARBA00004651"/>
    </source>
</evidence>
<accession>W0I634</accession>
<evidence type="ECO:0000256" key="2">
    <source>
        <dbReference type="ARBA" id="ARBA00022448"/>
    </source>
</evidence>
<evidence type="ECO:0000256" key="3">
    <source>
        <dbReference type="ARBA" id="ARBA00022475"/>
    </source>
</evidence>
<evidence type="ECO:0000256" key="4">
    <source>
        <dbReference type="ARBA" id="ARBA00022692"/>
    </source>
</evidence>
<evidence type="ECO:0000259" key="8">
    <source>
        <dbReference type="PROSITE" id="PS50928"/>
    </source>
</evidence>
<feature type="transmembrane region" description="Helical" evidence="7">
    <location>
        <begin position="217"/>
        <end position="241"/>
    </location>
</feature>
<keyword evidence="10" id="KW-1185">Reference proteome</keyword>
<feature type="transmembrane region" description="Helical" evidence="7">
    <location>
        <begin position="354"/>
        <end position="377"/>
    </location>
</feature>
<dbReference type="RefSeq" id="WP_042680552.1">
    <property type="nucleotide sequence ID" value="NZ_CP006965.1"/>
</dbReference>
<dbReference type="KEGG" id="ths:TES1_0821"/>
<dbReference type="PROSITE" id="PS50928">
    <property type="entry name" value="ABC_TM1"/>
    <property type="match status" value="1"/>
</dbReference>
<keyword evidence="3" id="KW-1003">Cell membrane</keyword>
<keyword evidence="2 7" id="KW-0813">Transport</keyword>
<dbReference type="Proteomes" id="UP000019027">
    <property type="component" value="Chromosome"/>
</dbReference>
<dbReference type="CDD" id="cd06261">
    <property type="entry name" value="TM_PBP2"/>
    <property type="match status" value="1"/>
</dbReference>
<evidence type="ECO:0000256" key="5">
    <source>
        <dbReference type="ARBA" id="ARBA00022989"/>
    </source>
</evidence>
<dbReference type="Pfam" id="PF00528">
    <property type="entry name" value="BPD_transp_1"/>
    <property type="match status" value="1"/>
</dbReference>
<evidence type="ECO:0000313" key="10">
    <source>
        <dbReference type="Proteomes" id="UP000019027"/>
    </source>
</evidence>
<dbReference type="EMBL" id="CP006965">
    <property type="protein sequence ID" value="AHF80207.1"/>
    <property type="molecule type" value="Genomic_DNA"/>
</dbReference>
<sequence>MMRRQKVGAVILALFTIFVIASYLSVSKEKLDNWENGIYWTNYPKRAKPIWLGGTSTIKLFSELNWSSQGYREYIYTYEHEYDEKPNDIAIIIYHPALYVVDVKRPDEILVNVYDGMLFQNITLNTNDKTTLSIFRALRKKFNLMDSDLSTRTPTELLFSTNSQFSTLKGTYIFRILCNCSAPPEIIVYGTSYGLLGTDSYGRDIWAGFVKSMVNTLYLAIFTTVMIIALGLLLGLVSGYFENLLSSIVTFFLEVLTALPILPILVVLTWVMSRQGIGAHVEVNPVKFMLLVSILLVGKFAKTIRIMTIQEKSREHITVSISLGASGFHIIKKHILPVVLEHSIRYFTFLMPRIVALISIFGFFGLIPGVNWGSFVVEALQQGALYGGYWWWVLSPGFAMAFLSLGFALVMPVDNSSALS</sequence>
<proteinExistence type="inferred from homology"/>
<name>W0I634_9EURY</name>
<dbReference type="STRING" id="582419.TES1_0821"/>
<feature type="transmembrane region" description="Helical" evidence="7">
    <location>
        <begin position="248"/>
        <end position="273"/>
    </location>
</feature>
<dbReference type="SUPFAM" id="SSF161098">
    <property type="entry name" value="MetI-like"/>
    <property type="match status" value="1"/>
</dbReference>
<keyword evidence="5 7" id="KW-1133">Transmembrane helix</keyword>
<evidence type="ECO:0000256" key="6">
    <source>
        <dbReference type="ARBA" id="ARBA00023136"/>
    </source>
</evidence>
<organism evidence="9 10">
    <name type="scientific">Thermococcus paralvinellae</name>
    <dbReference type="NCBI Taxonomy" id="582419"/>
    <lineage>
        <taxon>Archaea</taxon>
        <taxon>Methanobacteriati</taxon>
        <taxon>Methanobacteriota</taxon>
        <taxon>Thermococci</taxon>
        <taxon>Thermococcales</taxon>
        <taxon>Thermococcaceae</taxon>
        <taxon>Thermococcus</taxon>
    </lineage>
</organism>
<dbReference type="OrthoDB" id="312811at2157"/>
<feature type="domain" description="ABC transmembrane type-1" evidence="8">
    <location>
        <begin position="213"/>
        <end position="411"/>
    </location>
</feature>
<dbReference type="PANTHER" id="PTHR43386">
    <property type="entry name" value="OLIGOPEPTIDE TRANSPORT SYSTEM PERMEASE PROTEIN APPC"/>
    <property type="match status" value="1"/>
</dbReference>
<reference evidence="9 10" key="1">
    <citation type="journal article" date="2014" name="Int. J. Syst. Evol. Microbiol.">
        <title>Thermococcus paralvinellae sp. nov. and Thermococcus cleftensis sp. nov. of hyperthermophilic heterotrophs from deep-sea hydrothermal vents.</title>
        <authorList>
            <person name="Hensley S.A."/>
            <person name="Jung J.H."/>
            <person name="Park C.S."/>
            <person name="Holden J.F."/>
        </authorList>
    </citation>
    <scope>NUCLEOTIDE SEQUENCE [LARGE SCALE GENOMIC DNA]</scope>
    <source>
        <strain evidence="9 10">ES1</strain>
    </source>
</reference>
<evidence type="ECO:0000313" key="9">
    <source>
        <dbReference type="EMBL" id="AHF80207.1"/>
    </source>
</evidence>
<dbReference type="AlphaFoldDB" id="W0I634"/>
<keyword evidence="6 7" id="KW-0472">Membrane</keyword>
<feature type="transmembrane region" description="Helical" evidence="7">
    <location>
        <begin position="285"/>
        <end position="304"/>
    </location>
</feature>
<dbReference type="Gene3D" id="1.10.3720.10">
    <property type="entry name" value="MetI-like"/>
    <property type="match status" value="1"/>
</dbReference>
<comment type="similarity">
    <text evidence="7">Belongs to the binding-protein-dependent transport system permease family.</text>
</comment>
<evidence type="ECO:0000256" key="7">
    <source>
        <dbReference type="RuleBase" id="RU363032"/>
    </source>
</evidence>
<keyword evidence="4 7" id="KW-0812">Transmembrane</keyword>
<feature type="transmembrane region" description="Helical" evidence="7">
    <location>
        <begin position="389"/>
        <end position="410"/>
    </location>
</feature>
<dbReference type="PANTHER" id="PTHR43386:SF1">
    <property type="entry name" value="D,D-DIPEPTIDE TRANSPORT SYSTEM PERMEASE PROTEIN DDPC-RELATED"/>
    <property type="match status" value="1"/>
</dbReference>
<dbReference type="InterPro" id="IPR000515">
    <property type="entry name" value="MetI-like"/>
</dbReference>